<feature type="compositionally biased region" description="Basic and acidic residues" evidence="2">
    <location>
        <begin position="659"/>
        <end position="670"/>
    </location>
</feature>
<feature type="compositionally biased region" description="Polar residues" evidence="2">
    <location>
        <begin position="1008"/>
        <end position="1017"/>
    </location>
</feature>
<feature type="region of interest" description="Disordered" evidence="2">
    <location>
        <begin position="993"/>
        <end position="1017"/>
    </location>
</feature>
<dbReference type="Proteomes" id="UP000663872">
    <property type="component" value="Unassembled WGS sequence"/>
</dbReference>
<feature type="chain" id="PRO_5036233106" description="Transport and Golgi organization protein 1" evidence="3">
    <location>
        <begin position="26"/>
        <end position="1695"/>
    </location>
</feature>
<feature type="compositionally biased region" description="Polar residues" evidence="2">
    <location>
        <begin position="516"/>
        <end position="539"/>
    </location>
</feature>
<feature type="region of interest" description="Disordered" evidence="2">
    <location>
        <begin position="1644"/>
        <end position="1695"/>
    </location>
</feature>
<dbReference type="EMBL" id="CAJOBR010001100">
    <property type="protein sequence ID" value="CAF4577923.1"/>
    <property type="molecule type" value="Genomic_DNA"/>
</dbReference>
<feature type="region of interest" description="Disordered" evidence="2">
    <location>
        <begin position="322"/>
        <end position="539"/>
    </location>
</feature>
<feature type="compositionally biased region" description="Low complexity" evidence="2">
    <location>
        <begin position="1685"/>
        <end position="1695"/>
    </location>
</feature>
<proteinExistence type="predicted"/>
<feature type="region of interest" description="Disordered" evidence="2">
    <location>
        <begin position="654"/>
        <end position="743"/>
    </location>
</feature>
<accession>A0A818GCK7</accession>
<feature type="compositionally biased region" description="Polar residues" evidence="2">
    <location>
        <begin position="1644"/>
        <end position="1656"/>
    </location>
</feature>
<dbReference type="PANTHER" id="PTHR23159:SF31">
    <property type="entry name" value="CENTROSOME-ASSOCIATED PROTEIN CEP250 ISOFORM X1"/>
    <property type="match status" value="1"/>
</dbReference>
<feature type="compositionally biased region" description="Polar residues" evidence="2">
    <location>
        <begin position="450"/>
        <end position="469"/>
    </location>
</feature>
<feature type="compositionally biased region" description="Polar residues" evidence="2">
    <location>
        <begin position="155"/>
        <end position="193"/>
    </location>
</feature>
<evidence type="ECO:0000313" key="6">
    <source>
        <dbReference type="Proteomes" id="UP000663872"/>
    </source>
</evidence>
<feature type="compositionally biased region" description="Basic and acidic residues" evidence="2">
    <location>
        <begin position="1503"/>
        <end position="1514"/>
    </location>
</feature>
<evidence type="ECO:0000313" key="4">
    <source>
        <dbReference type="EMBL" id="CAF3489505.1"/>
    </source>
</evidence>
<feature type="compositionally biased region" description="Basic residues" evidence="2">
    <location>
        <begin position="1671"/>
        <end position="1684"/>
    </location>
</feature>
<feature type="compositionally biased region" description="Polar residues" evidence="2">
    <location>
        <begin position="344"/>
        <end position="353"/>
    </location>
</feature>
<evidence type="ECO:0000256" key="3">
    <source>
        <dbReference type="SAM" id="SignalP"/>
    </source>
</evidence>
<protein>
    <recommendedName>
        <fullName evidence="7">Transport and Golgi organization protein 1</fullName>
    </recommendedName>
</protein>
<feature type="region of interest" description="Disordered" evidence="2">
    <location>
        <begin position="594"/>
        <end position="613"/>
    </location>
</feature>
<keyword evidence="1" id="KW-0175">Coiled coil</keyword>
<keyword evidence="3" id="KW-0732">Signal</keyword>
<evidence type="ECO:0008006" key="7">
    <source>
        <dbReference type="Google" id="ProtNLM"/>
    </source>
</evidence>
<organism evidence="4 6">
    <name type="scientific">Rotaria socialis</name>
    <dbReference type="NCBI Taxonomy" id="392032"/>
    <lineage>
        <taxon>Eukaryota</taxon>
        <taxon>Metazoa</taxon>
        <taxon>Spiralia</taxon>
        <taxon>Gnathifera</taxon>
        <taxon>Rotifera</taxon>
        <taxon>Eurotatoria</taxon>
        <taxon>Bdelloidea</taxon>
        <taxon>Philodinida</taxon>
        <taxon>Philodinidae</taxon>
        <taxon>Rotaria</taxon>
    </lineage>
</organism>
<name>A0A818GCK7_9BILA</name>
<feature type="signal peptide" evidence="3">
    <location>
        <begin position="1"/>
        <end position="25"/>
    </location>
</feature>
<evidence type="ECO:0000256" key="2">
    <source>
        <dbReference type="SAM" id="MobiDB-lite"/>
    </source>
</evidence>
<dbReference type="PANTHER" id="PTHR23159">
    <property type="entry name" value="CENTROSOMAL PROTEIN 2"/>
    <property type="match status" value="1"/>
</dbReference>
<reference evidence="4" key="1">
    <citation type="submission" date="2021-02" db="EMBL/GenBank/DDBJ databases">
        <authorList>
            <person name="Nowell W R."/>
        </authorList>
    </citation>
    <scope>NUCLEOTIDE SEQUENCE</scope>
</reference>
<comment type="caution">
    <text evidence="4">The sequence shown here is derived from an EMBL/GenBank/DDBJ whole genome shotgun (WGS) entry which is preliminary data.</text>
</comment>
<feature type="region of interest" description="Disordered" evidence="2">
    <location>
        <begin position="155"/>
        <end position="195"/>
    </location>
</feature>
<feature type="region of interest" description="Disordered" evidence="2">
    <location>
        <begin position="1503"/>
        <end position="1545"/>
    </location>
</feature>
<dbReference type="Proteomes" id="UP000663848">
    <property type="component" value="Unassembled WGS sequence"/>
</dbReference>
<feature type="compositionally biased region" description="Low complexity" evidence="2">
    <location>
        <begin position="683"/>
        <end position="708"/>
    </location>
</feature>
<feature type="compositionally biased region" description="Polar residues" evidence="2">
    <location>
        <begin position="1521"/>
        <end position="1538"/>
    </location>
</feature>
<evidence type="ECO:0000313" key="5">
    <source>
        <dbReference type="EMBL" id="CAF4577923.1"/>
    </source>
</evidence>
<feature type="compositionally biased region" description="Basic and acidic residues" evidence="2">
    <location>
        <begin position="331"/>
        <end position="343"/>
    </location>
</feature>
<feature type="coiled-coil region" evidence="1">
    <location>
        <begin position="1206"/>
        <end position="1315"/>
    </location>
</feature>
<gene>
    <name evidence="4" type="ORF">GRG538_LOCUS16893</name>
    <name evidence="5" type="ORF">QYT958_LOCUS10077</name>
</gene>
<feature type="compositionally biased region" description="Basic and acidic residues" evidence="2">
    <location>
        <begin position="354"/>
        <end position="367"/>
    </location>
</feature>
<feature type="coiled-coil region" evidence="1">
    <location>
        <begin position="1348"/>
        <end position="1396"/>
    </location>
</feature>
<feature type="compositionally biased region" description="Basic and acidic residues" evidence="2">
    <location>
        <begin position="713"/>
        <end position="723"/>
    </location>
</feature>
<evidence type="ECO:0000256" key="1">
    <source>
        <dbReference type="SAM" id="Coils"/>
    </source>
</evidence>
<feature type="compositionally biased region" description="Polar residues" evidence="2">
    <location>
        <begin position="479"/>
        <end position="495"/>
    </location>
</feature>
<feature type="coiled-coil region" evidence="1">
    <location>
        <begin position="1117"/>
        <end position="1173"/>
    </location>
</feature>
<dbReference type="EMBL" id="CAJNYT010002732">
    <property type="protein sequence ID" value="CAF3489505.1"/>
    <property type="molecule type" value="Genomic_DNA"/>
</dbReference>
<feature type="compositionally biased region" description="Polar residues" evidence="2">
    <location>
        <begin position="380"/>
        <end position="399"/>
    </location>
</feature>
<feature type="compositionally biased region" description="Basic and acidic residues" evidence="2">
    <location>
        <begin position="496"/>
        <end position="515"/>
    </location>
</feature>
<sequence length="1695" mass="190698">MMLCDTLIQSCLFIFFSFLIYNTRGHEHHSQIDPVTTKYSQSAINVEPLSKYIETSTIQNNNFQQLNDDESLQDTIDARLLAKHNLRQSVHQDNEDDASENEEEYINKLNSALEKDYLSESQHQYESPHAIDTINKTPSQNLLKEDVQVPLRTINETRSSPTPIQTSNQRQEQTSDGLSLTEASPTSDTLIHTKTSDAELNLKQTSDKIISRVQVPSNEQKPADIVQEKVTKENALSDSSETIPLAPLHQPTETVQAVKPANNHIPPSSNQQQPPNIITNYKLQDNELLDANTSTATPLKSDQSQQLKSDTIKNVDTLDIKPVPEAIPNDRSLDLNLKEKPSDTIKSVDSSTNKADRQQQEPSDTKHNVGSPDLEPTRTEPVQNDPPSSSTTKQQQATDKIQAIASLDAAPTRTEPVQNDPPSSSTTTQQQATDKIQAIASPDAVPTRTEPVQNDPPSSSTTKQQQATDKIQAIASPDVASTRTEPVSNDSSLDSTAKHQPTDKIQKVALRDHTTHQQQSTPEAIPNNPSIDLNSRQQQQPVLDATKNVESLDITVDQQKLASDKVQNSKPLDQDPSFATTIKVDQKQHVTESVEKLGLSNEQQRSAETKKDISPLDLTEKVLEKTRSIDSTDPSTSPIQLEKQPEVISITQTTPTSIKLDKSLSDENKSPEIVQTTTPPPATTTTARILRSATARMAQAAQAAQARFRQGHQHQEQQKRQQESKQNSQTQRPTVELKSPPNVMPIIEPTISSTVNPNVESAVPAKVISTSEPILSSTVNPNVVSAVPAKVISTIEPTISSTANPNVESAVPAKAISASEPILSSTVSPNVESIVPAKVVLTESSTIISMIESTTQPIVEKDDDSTESLSLKPQEPDIETIVEPATDVNIDNDIPVESDKQNEEVNDMDDLPRQVHVHDPQEILNKLSKESHENEKLSVDHGKDSQTTVTSVFASDHSPHLPRIIKDEEKESTTESNMETLRSTIETINNENEQNEPLIHSDPKVDETNNSLKTNSISNNSEKILPMKYRQVCWHLPRSFESSMELIENKLLRLIDFLPEFIQTILFGRINDREKIMNTIWFGSLCTMCLLFSLLFLSMGTRRLKQSKEEKTFRARCQQLQQYNNQIELERATFEKQNQELSDQIDELKKIPVSDTDEELFELREKYERLHAEWKIARSEADGLQNDIDYKDSLIQKYEFDTQQQIETITLLNDELLRHKQELEKERETLARLQSTDLSLERFEKLQEIINELKSEISQLKQEKFAQQDQLEEAQQQANQLDIDNNELAIKMKQLKDLLEQRDETIAQIREKMLNNDDDDDEEKATELTNLLSTVTENTNENDQQELLSNVNHDIEKANQHMRNLHIEIDEKTRRIKELDALLNQEKDHCRELETKLKVVLELRERDAHLHIRQLGQTDAELRKARTDTERVRILQQQLDLKQKQLEDVQKVLTIEQSKFSEDSGKLQHEIHEKWMEVKRLTRELDGARKECESLRKQITKYAHSERSSLEKTMHRPIPQHMNNTSRLSNEQEINSSSPPLPHPYQQGDNFRPIDHERNESGAASPAEMLRIRPPMFGPPRVPFFPPPFMGPPNPFMMGPRFPMSVGGPHGMLSPISHLITNGSAGGSDANSFEIVDSANITPNSTSYDAQLNGSAVSPVPNGDEDQTAVKPKKPKKSTKKKTKTSITSPPTQEV</sequence>